<evidence type="ECO:0008006" key="5">
    <source>
        <dbReference type="Google" id="ProtNLM"/>
    </source>
</evidence>
<proteinExistence type="predicted"/>
<organism evidence="3 4">
    <name type="scientific">Steinernema hermaphroditum</name>
    <dbReference type="NCBI Taxonomy" id="289476"/>
    <lineage>
        <taxon>Eukaryota</taxon>
        <taxon>Metazoa</taxon>
        <taxon>Ecdysozoa</taxon>
        <taxon>Nematoda</taxon>
        <taxon>Chromadorea</taxon>
        <taxon>Rhabditida</taxon>
        <taxon>Tylenchina</taxon>
        <taxon>Panagrolaimomorpha</taxon>
        <taxon>Strongyloidoidea</taxon>
        <taxon>Steinernematidae</taxon>
        <taxon>Steinernema</taxon>
    </lineage>
</organism>
<dbReference type="InterPro" id="IPR037689">
    <property type="entry name" value="BAG2"/>
</dbReference>
<dbReference type="Proteomes" id="UP001175271">
    <property type="component" value="Unassembled WGS sequence"/>
</dbReference>
<keyword evidence="4" id="KW-1185">Reference proteome</keyword>
<dbReference type="Gene3D" id="1.20.58.890">
    <property type="match status" value="1"/>
</dbReference>
<feature type="compositionally biased region" description="Pro residues" evidence="2">
    <location>
        <begin position="111"/>
        <end position="124"/>
    </location>
</feature>
<feature type="compositionally biased region" description="Basic and acidic residues" evidence="2">
    <location>
        <begin position="171"/>
        <end position="183"/>
    </location>
</feature>
<dbReference type="AlphaFoldDB" id="A0AA39HQR0"/>
<feature type="compositionally biased region" description="Low complexity" evidence="2">
    <location>
        <begin position="60"/>
        <end position="78"/>
    </location>
</feature>
<keyword evidence="1" id="KW-0175">Coiled coil</keyword>
<dbReference type="GO" id="GO:0051087">
    <property type="term" value="F:protein-folding chaperone binding"/>
    <property type="evidence" value="ECO:0007669"/>
    <property type="project" value="InterPro"/>
</dbReference>
<evidence type="ECO:0000256" key="1">
    <source>
        <dbReference type="SAM" id="Coils"/>
    </source>
</evidence>
<evidence type="ECO:0000256" key="2">
    <source>
        <dbReference type="SAM" id="MobiDB-lite"/>
    </source>
</evidence>
<accession>A0AA39HQR0</accession>
<reference evidence="3" key="1">
    <citation type="submission" date="2023-06" db="EMBL/GenBank/DDBJ databases">
        <title>Genomic analysis of the entomopathogenic nematode Steinernema hermaphroditum.</title>
        <authorList>
            <person name="Schwarz E.M."/>
            <person name="Heppert J.K."/>
            <person name="Baniya A."/>
            <person name="Schwartz H.T."/>
            <person name="Tan C.-H."/>
            <person name="Antoshechkin I."/>
            <person name="Sternberg P.W."/>
            <person name="Goodrich-Blair H."/>
            <person name="Dillman A.R."/>
        </authorList>
    </citation>
    <scope>NUCLEOTIDE SEQUENCE</scope>
    <source>
        <strain evidence="3">PS9179</strain>
        <tissue evidence="3">Whole animal</tissue>
    </source>
</reference>
<sequence length="383" mass="43016">MQRPNGSGLPRDFQQFFDQQRKGLPRTTFADDPFFEPHAFPHRRFGSNPRLSNDFFGEEPFQQQQQYFQQPSFSQSLPRRSPTHCQQSHSESQPGNVTIIKTNIPERDEPQNPPQKPQSPPQPPQTQSIPIQHIKTERTPVAKSPSADSQSTSSSSGIVAGSATDSNVASSRRESIADSEKTVEMPAPTNGNADVPVRQVPIGLGLVRNRSVDDFNDQIVNLLDEAERRVEVLREQAGVLEQEKEQLLDMLKNVCLNTDLLRLGQGDREDINATTNRLLNRCKAVEVVVNTPRNEEQTKALNAVNGLIEGAVTKMQEDLCNSKETVQRYLNACNPDMPEGPIDQRFQAQVIECTADDQKKIRRKLANIIQQIDRAQRTCQPSF</sequence>
<feature type="compositionally biased region" description="Polar residues" evidence="2">
    <location>
        <begin position="83"/>
        <end position="101"/>
    </location>
</feature>
<feature type="region of interest" description="Disordered" evidence="2">
    <location>
        <begin position="1"/>
        <end position="196"/>
    </location>
</feature>
<dbReference type="PANTHER" id="PTHR12334">
    <property type="entry name" value="BAG FAMILY MOLECULAR CHAPERONE REGULATOR 2"/>
    <property type="match status" value="1"/>
</dbReference>
<dbReference type="GO" id="GO:0050821">
    <property type="term" value="P:protein stabilization"/>
    <property type="evidence" value="ECO:0007669"/>
    <property type="project" value="TreeGrafter"/>
</dbReference>
<dbReference type="GO" id="GO:0000774">
    <property type="term" value="F:adenyl-nucleotide exchange factor activity"/>
    <property type="evidence" value="ECO:0007669"/>
    <property type="project" value="InterPro"/>
</dbReference>
<feature type="compositionally biased region" description="Low complexity" evidence="2">
    <location>
        <begin position="142"/>
        <end position="163"/>
    </location>
</feature>
<dbReference type="EMBL" id="JAUCMV010000003">
    <property type="protein sequence ID" value="KAK0410320.1"/>
    <property type="molecule type" value="Genomic_DNA"/>
</dbReference>
<gene>
    <name evidence="3" type="ORF">QR680_005064</name>
</gene>
<protein>
    <recommendedName>
        <fullName evidence="5">BAG domain-containing protein</fullName>
    </recommendedName>
</protein>
<comment type="caution">
    <text evidence="3">The sequence shown here is derived from an EMBL/GenBank/DDBJ whole genome shotgun (WGS) entry which is preliminary data.</text>
</comment>
<evidence type="ECO:0000313" key="3">
    <source>
        <dbReference type="EMBL" id="KAK0410320.1"/>
    </source>
</evidence>
<name>A0AA39HQR0_9BILA</name>
<feature type="coiled-coil region" evidence="1">
    <location>
        <begin position="216"/>
        <end position="250"/>
    </location>
</feature>
<dbReference type="PANTHER" id="PTHR12334:SF6">
    <property type="entry name" value="BAG FAMILY MOLECULAR CHAPERONE REGULATOR 2"/>
    <property type="match status" value="1"/>
</dbReference>
<evidence type="ECO:0000313" key="4">
    <source>
        <dbReference type="Proteomes" id="UP001175271"/>
    </source>
</evidence>